<dbReference type="AlphaFoldDB" id="A0A060T4L0"/>
<evidence type="ECO:0000256" key="10">
    <source>
        <dbReference type="PROSITE-ProRule" id="PRU10141"/>
    </source>
</evidence>
<evidence type="ECO:0000256" key="7">
    <source>
        <dbReference type="ARBA" id="ARBA00022840"/>
    </source>
</evidence>
<dbReference type="PANTHER" id="PTHR24057:SF0">
    <property type="entry name" value="PROTEIN KINASE SHAGGY-RELATED"/>
    <property type="match status" value="1"/>
</dbReference>
<comment type="function">
    <text evidence="8">Protein kinase that acts downstream of the MPS1 MAPK cascade as a highly conservative signal modulator that dictates growth, conidiation and pathogenicity. Phosphorylates HAT1 at 'Ser-8' to block its translocation from the nucleus to the cytoplasm where HAT1 positively regulates appressorium development and pathogenicity.</text>
</comment>
<evidence type="ECO:0000259" key="12">
    <source>
        <dbReference type="PROSITE" id="PS50011"/>
    </source>
</evidence>
<dbReference type="PROSITE" id="PS00108">
    <property type="entry name" value="PROTEIN_KINASE_ST"/>
    <property type="match status" value="1"/>
</dbReference>
<feature type="binding site" evidence="10">
    <location>
        <position position="51"/>
    </location>
    <ligand>
        <name>ATP</name>
        <dbReference type="ChEBI" id="CHEBI:30616"/>
    </ligand>
</feature>
<dbReference type="FunFam" id="1.10.510.10:FF:000082">
    <property type="entry name" value="Shaggy-related protein kinase kappa"/>
    <property type="match status" value="1"/>
</dbReference>
<evidence type="ECO:0000256" key="5">
    <source>
        <dbReference type="ARBA" id="ARBA00022741"/>
    </source>
</evidence>
<name>A0A060T4L0_BLAAD</name>
<dbReference type="GO" id="GO:0030154">
    <property type="term" value="P:cell differentiation"/>
    <property type="evidence" value="ECO:0007669"/>
    <property type="project" value="TreeGrafter"/>
</dbReference>
<evidence type="ECO:0000256" key="3">
    <source>
        <dbReference type="ARBA" id="ARBA00022544"/>
    </source>
</evidence>
<evidence type="ECO:0000256" key="4">
    <source>
        <dbReference type="ARBA" id="ARBA00022679"/>
    </source>
</evidence>
<gene>
    <name evidence="13" type="ORF">GNLVRS02_ARAD1B04290g</name>
</gene>
<dbReference type="PROSITE" id="PS50011">
    <property type="entry name" value="PROTEIN_KINASE_DOM"/>
    <property type="match status" value="1"/>
</dbReference>
<evidence type="ECO:0000313" key="13">
    <source>
        <dbReference type="EMBL" id="CDP36055.1"/>
    </source>
</evidence>
<evidence type="ECO:0000256" key="1">
    <source>
        <dbReference type="ARBA" id="ARBA00005527"/>
    </source>
</evidence>
<keyword evidence="4 13" id="KW-0808">Transferase</keyword>
<reference evidence="13" key="1">
    <citation type="submission" date="2014-02" db="EMBL/GenBank/DDBJ databases">
        <authorList>
            <person name="Genoscope - CEA"/>
        </authorList>
    </citation>
    <scope>NUCLEOTIDE SEQUENCE</scope>
    <source>
        <strain evidence="13">LS3</strain>
    </source>
</reference>
<dbReference type="GO" id="GO:0007165">
    <property type="term" value="P:signal transduction"/>
    <property type="evidence" value="ECO:0007669"/>
    <property type="project" value="TreeGrafter"/>
</dbReference>
<dbReference type="GO" id="GO:0005524">
    <property type="term" value="F:ATP binding"/>
    <property type="evidence" value="ECO:0007669"/>
    <property type="project" value="UniProtKB-UniRule"/>
</dbReference>
<dbReference type="Pfam" id="PF00069">
    <property type="entry name" value="Pkinase"/>
    <property type="match status" value="1"/>
</dbReference>
<dbReference type="PhylomeDB" id="A0A060T4L0"/>
<dbReference type="SUPFAM" id="SSF56112">
    <property type="entry name" value="Protein kinase-like (PK-like)"/>
    <property type="match status" value="1"/>
</dbReference>
<dbReference type="GO" id="GO:0004712">
    <property type="term" value="F:protein serine/threonine/tyrosine kinase activity"/>
    <property type="evidence" value="ECO:0007669"/>
    <property type="project" value="TreeGrafter"/>
</dbReference>
<evidence type="ECO:0000256" key="11">
    <source>
        <dbReference type="RuleBase" id="RU000304"/>
    </source>
</evidence>
<protein>
    <recommendedName>
        <fullName evidence="9">Glycogen synthase kinase 1</fullName>
    </recommendedName>
</protein>
<dbReference type="PROSITE" id="PS00107">
    <property type="entry name" value="PROTEIN_KINASE_ATP"/>
    <property type="match status" value="1"/>
</dbReference>
<organism evidence="13">
    <name type="scientific">Blastobotrys adeninivorans</name>
    <name type="common">Yeast</name>
    <name type="synonym">Arxula adeninivorans</name>
    <dbReference type="NCBI Taxonomy" id="409370"/>
    <lineage>
        <taxon>Eukaryota</taxon>
        <taxon>Fungi</taxon>
        <taxon>Dikarya</taxon>
        <taxon>Ascomycota</taxon>
        <taxon>Saccharomycotina</taxon>
        <taxon>Dipodascomycetes</taxon>
        <taxon>Dipodascales</taxon>
        <taxon>Trichomonascaceae</taxon>
        <taxon>Blastobotrys</taxon>
    </lineage>
</organism>
<keyword evidence="2 11" id="KW-0723">Serine/threonine-protein kinase</keyword>
<evidence type="ECO:0000256" key="8">
    <source>
        <dbReference type="ARBA" id="ARBA00055136"/>
    </source>
</evidence>
<keyword evidence="3" id="KW-0309">Germination</keyword>
<keyword evidence="5 10" id="KW-0547">Nucleotide-binding</keyword>
<dbReference type="InterPro" id="IPR017441">
    <property type="entry name" value="Protein_kinase_ATP_BS"/>
</dbReference>
<dbReference type="CDD" id="cd14137">
    <property type="entry name" value="STKc_GSK3"/>
    <property type="match status" value="1"/>
</dbReference>
<dbReference type="InterPro" id="IPR050591">
    <property type="entry name" value="GSK-3"/>
</dbReference>
<evidence type="ECO:0000256" key="6">
    <source>
        <dbReference type="ARBA" id="ARBA00022777"/>
    </source>
</evidence>
<dbReference type="InterPro" id="IPR039192">
    <property type="entry name" value="STKc_GSK3"/>
</dbReference>
<feature type="domain" description="Protein kinase" evidence="12">
    <location>
        <begin position="22"/>
        <end position="304"/>
    </location>
</feature>
<dbReference type="SMART" id="SM00220">
    <property type="entry name" value="S_TKc"/>
    <property type="match status" value="1"/>
</dbReference>
<dbReference type="EMBL" id="HG937692">
    <property type="protein sequence ID" value="CDP36055.1"/>
    <property type="molecule type" value="Genomic_DNA"/>
</dbReference>
<sequence length="380" mass="43365">MAELVREKVHDGKTGEIKELAYTQYKVVGSGSFGVVFQTKLSPSGEDAAIKRVLQDKRFKNRELEIMRKVSHPNIVDLKAFFYSTSDKDEIYLNLVLEYVPETVYRASRYFAKLKMSMPMLEVKLLTYQLFRSLAYIHALGICHRDIKPQNLLLDPRTGVLKLCDFGSAKVLVPGEPNVSYICSRYYRAPELIFGATNYTTKIDVWSSSCVMAELMLGQPLFPGDSGIDQLVEIIKVLGTPTREQIRTMNPNYMEHRFPQIRPHPFSRVFRKATPEAIDLISRLLEYSPGQRLSSIEVLAHPFFDELRDPSTRLPDSRNPDGPVRDLPPLFDFNRLELSIAPELNSKILPDHAKDQIMATHGIDLDNFVPMTPEEIRQGM</sequence>
<dbReference type="PANTHER" id="PTHR24057">
    <property type="entry name" value="GLYCOGEN SYNTHASE KINASE-3 ALPHA"/>
    <property type="match status" value="1"/>
</dbReference>
<comment type="similarity">
    <text evidence="1">Belongs to the protein kinase superfamily. CMGC Ser/Thr protein kinase family. GSK-3 subfamily.</text>
</comment>
<evidence type="ECO:0000256" key="2">
    <source>
        <dbReference type="ARBA" id="ARBA00022527"/>
    </source>
</evidence>
<keyword evidence="6" id="KW-0418">Kinase</keyword>
<dbReference type="GO" id="GO:0004674">
    <property type="term" value="F:protein serine/threonine kinase activity"/>
    <property type="evidence" value="ECO:0007669"/>
    <property type="project" value="UniProtKB-KW"/>
</dbReference>
<dbReference type="InterPro" id="IPR008271">
    <property type="entry name" value="Ser/Thr_kinase_AS"/>
</dbReference>
<evidence type="ECO:0000256" key="9">
    <source>
        <dbReference type="ARBA" id="ARBA00072289"/>
    </source>
</evidence>
<dbReference type="GO" id="GO:0005634">
    <property type="term" value="C:nucleus"/>
    <property type="evidence" value="ECO:0007669"/>
    <property type="project" value="TreeGrafter"/>
</dbReference>
<dbReference type="GO" id="GO:0005737">
    <property type="term" value="C:cytoplasm"/>
    <property type="evidence" value="ECO:0007669"/>
    <property type="project" value="TreeGrafter"/>
</dbReference>
<reference evidence="13" key="2">
    <citation type="submission" date="2014-06" db="EMBL/GenBank/DDBJ databases">
        <title>The complete genome of Blastobotrys (Arxula) adeninivorans LS3 - a yeast of biotechnological interest.</title>
        <authorList>
            <person name="Kunze G."/>
            <person name="Gaillardin C."/>
            <person name="Czernicka M."/>
            <person name="Durrens P."/>
            <person name="Martin T."/>
            <person name="Boer E."/>
            <person name="Gabaldon T."/>
            <person name="Cruz J."/>
            <person name="Talla E."/>
            <person name="Marck C."/>
            <person name="Goffeau A."/>
            <person name="Barbe V."/>
            <person name="Baret P."/>
            <person name="Baronian K."/>
            <person name="Beier S."/>
            <person name="Bleykasten C."/>
            <person name="Bode R."/>
            <person name="Casaregola S."/>
            <person name="Despons L."/>
            <person name="Fairhead C."/>
            <person name="Giersberg M."/>
            <person name="Gierski P."/>
            <person name="Hahnel U."/>
            <person name="Hartmann A."/>
            <person name="Jankowska D."/>
            <person name="Jubin C."/>
            <person name="Jung P."/>
            <person name="Lafontaine I."/>
            <person name="Leh-Louis V."/>
            <person name="Lemaire M."/>
            <person name="Marcet-Houben M."/>
            <person name="Mascher M."/>
            <person name="Morel G."/>
            <person name="Richard G.-F."/>
            <person name="Riechen J."/>
            <person name="Sacerdot C."/>
            <person name="Sarkar A."/>
            <person name="Savel G."/>
            <person name="Schacherer J."/>
            <person name="Sherman D."/>
            <person name="Straub M.-L."/>
            <person name="Stein N."/>
            <person name="Thierry A."/>
            <person name="Trautwein-Schult A."/>
            <person name="Westhof E."/>
            <person name="Worch S."/>
            <person name="Dujon B."/>
            <person name="Souciet J.-L."/>
            <person name="Wincker P."/>
            <person name="Scholz U."/>
            <person name="Neuveglise N."/>
        </authorList>
    </citation>
    <scope>NUCLEOTIDE SEQUENCE</scope>
    <source>
        <strain evidence="13">LS3</strain>
    </source>
</reference>
<dbReference type="InterPro" id="IPR011009">
    <property type="entry name" value="Kinase-like_dom_sf"/>
</dbReference>
<dbReference type="FunFam" id="3.30.200.20:FF:000009">
    <property type="entry name" value="Glycogen synthase kinase-3 beta"/>
    <property type="match status" value="1"/>
</dbReference>
<dbReference type="InterPro" id="IPR000719">
    <property type="entry name" value="Prot_kinase_dom"/>
</dbReference>
<keyword evidence="7 10" id="KW-0067">ATP-binding</keyword>
<dbReference type="Gene3D" id="1.10.510.10">
    <property type="entry name" value="Transferase(Phosphotransferase) domain 1"/>
    <property type="match status" value="1"/>
</dbReference>
<dbReference type="Gene3D" id="3.30.200.20">
    <property type="entry name" value="Phosphorylase Kinase, domain 1"/>
    <property type="match status" value="1"/>
</dbReference>
<accession>A0A060T4L0</accession>
<proteinExistence type="inferred from homology"/>